<feature type="compositionally biased region" description="Low complexity" evidence="1">
    <location>
        <begin position="581"/>
        <end position="598"/>
    </location>
</feature>
<dbReference type="PANTHER" id="PTHR30032">
    <property type="entry name" value="N-ACETYLMURAMOYL-L-ALANINE AMIDASE-RELATED"/>
    <property type="match status" value="1"/>
</dbReference>
<evidence type="ECO:0000313" key="3">
    <source>
        <dbReference type="EMBL" id="SEN89663.1"/>
    </source>
</evidence>
<dbReference type="PANTHER" id="PTHR30032:SF8">
    <property type="entry name" value="GERMINATION-SPECIFIC N-ACETYLMURAMOYL-L-ALANINE AMIDASE"/>
    <property type="match status" value="1"/>
</dbReference>
<keyword evidence="4" id="KW-1185">Reference proteome</keyword>
<dbReference type="Pfam" id="PF04122">
    <property type="entry name" value="CW_binding_2"/>
    <property type="match status" value="3"/>
</dbReference>
<dbReference type="Proteomes" id="UP000199512">
    <property type="component" value="Unassembled WGS sequence"/>
</dbReference>
<dbReference type="RefSeq" id="WP_091976109.1">
    <property type="nucleotide sequence ID" value="NZ_FODF01000026.1"/>
</dbReference>
<evidence type="ECO:0000256" key="1">
    <source>
        <dbReference type="SAM" id="MobiDB-lite"/>
    </source>
</evidence>
<dbReference type="OrthoDB" id="1701791at2"/>
<sequence>MKKKQIIMTTLAATILAPTIVGSSVTVNALESEQKTSILFLAIHTRDNQLSDATDFIIKDLDTGETFNSTSNMKGIASIHGLNIGHRYSITPKDNSKEIIKFLGSDKTDHSENIFYCVDKSCDPDMCGGGALAFDKDGNSTLTDIFLDDKIKKDDKAEKKKILYPISLHNEKNLLSDVTDFVITDLDTGKSFENHTDERGMIFFENLIVGHRYSLLPKNTNRHLLNVGADDGKTYNNREFLCEEIDNNILFSFENNGKKILTSIYIGEKDDTDKDNTETPNDNSFISLEQLKINVTINGKPILQDENVYVSFINWDEFDIPNILYTHKLDQNGEAVFNKFKANSKYEIRLGGTNVKFDREFIRITTDENCKINTIDGKKINKDFSGRIDFKSYEKTSNEVKTFPVTIKAVLEDGTPAEGVTFTANTLAPKMQSYKDTTTGKDGLATVELEGQEGGRQYAFCVAKNAQFMWQGNPGSIVVTIDEKGNISINNKTPNKFGKDTFIVEKKDQTYLYTNFKKTLKEAEEKFSSNKYTDESKKELGRVLIGAREEDSKAETLPQYAKGYTEQLKDAIKLLVKKNIPSSKNSNSSKSSSQSSISNKDDFTKKEINEKIKYERIAGKDRVLTSISVSKRYYKKSETVILANADNYADALAASSYASSVDAPILLIKNSTLSRELTSEIERLSAKNIIIVGGESAISDDVKKDLSNKNVERVAGENRFETSQKLAEKTINNGYKDSMIIVDGKNFPDALSANSLLKKYKGAVILVDDSASGLKNVEFAKNKKLKKNLIIGGEASVSKNIENNIDSTVRIAGNSRYETSKKIAEEVMDRNGNIFVATGNDFADALSIGPILTRNNSALILVNRENDNLATFKNKYEPSNITAIGGINSISDSVMNNLKK</sequence>
<dbReference type="Gene3D" id="3.40.50.12090">
    <property type="match status" value="2"/>
</dbReference>
<protein>
    <submittedName>
        <fullName evidence="3">Putative cell wall-binding protein</fullName>
    </submittedName>
</protein>
<dbReference type="InterPro" id="IPR051922">
    <property type="entry name" value="Bact_Sporulation_Assoc"/>
</dbReference>
<keyword evidence="2" id="KW-0732">Signal</keyword>
<gene>
    <name evidence="3" type="ORF">SAMN05216454_1261</name>
</gene>
<name>A0A1H8K9M7_9FIRM</name>
<organism evidence="3 4">
    <name type="scientific">Peptostreptococcus russellii</name>
    <dbReference type="NCBI Taxonomy" id="215200"/>
    <lineage>
        <taxon>Bacteria</taxon>
        <taxon>Bacillati</taxon>
        <taxon>Bacillota</taxon>
        <taxon>Clostridia</taxon>
        <taxon>Peptostreptococcales</taxon>
        <taxon>Peptostreptococcaceae</taxon>
        <taxon>Peptostreptococcus</taxon>
    </lineage>
</organism>
<evidence type="ECO:0000313" key="4">
    <source>
        <dbReference type="Proteomes" id="UP000199512"/>
    </source>
</evidence>
<accession>A0A1H8K9M7</accession>
<feature type="signal peptide" evidence="2">
    <location>
        <begin position="1"/>
        <end position="29"/>
    </location>
</feature>
<dbReference type="EMBL" id="FODF01000026">
    <property type="protein sequence ID" value="SEN89663.1"/>
    <property type="molecule type" value="Genomic_DNA"/>
</dbReference>
<dbReference type="InterPro" id="IPR007253">
    <property type="entry name" value="Cell_wall-bd_2"/>
</dbReference>
<feature type="chain" id="PRO_5011599697" evidence="2">
    <location>
        <begin position="30"/>
        <end position="900"/>
    </location>
</feature>
<reference evidence="3 4" key="1">
    <citation type="submission" date="2016-10" db="EMBL/GenBank/DDBJ databases">
        <authorList>
            <person name="de Groot N.N."/>
        </authorList>
    </citation>
    <scope>NUCLEOTIDE SEQUENCE [LARGE SCALE GENOMIC DNA]</scope>
    <source>
        <strain evidence="3 4">Calf135</strain>
    </source>
</reference>
<dbReference type="AlphaFoldDB" id="A0A1H8K9M7"/>
<feature type="region of interest" description="Disordered" evidence="1">
    <location>
        <begin position="581"/>
        <end position="600"/>
    </location>
</feature>
<evidence type="ECO:0000256" key="2">
    <source>
        <dbReference type="SAM" id="SignalP"/>
    </source>
</evidence>
<proteinExistence type="predicted"/>